<keyword evidence="3 6" id="KW-0812">Transmembrane</keyword>
<dbReference type="Gene3D" id="1.20.1250.20">
    <property type="entry name" value="MFS general substrate transporter like domains"/>
    <property type="match status" value="1"/>
</dbReference>
<keyword evidence="5 6" id="KW-0472">Membrane</keyword>
<evidence type="ECO:0000256" key="1">
    <source>
        <dbReference type="ARBA" id="ARBA00004651"/>
    </source>
</evidence>
<feature type="transmembrane region" description="Helical" evidence="6">
    <location>
        <begin position="372"/>
        <end position="391"/>
    </location>
</feature>
<dbReference type="RefSeq" id="WP_161074111.1">
    <property type="nucleotide sequence ID" value="NZ_WWCU01000028.1"/>
</dbReference>
<comment type="subcellular location">
    <subcellularLocation>
        <location evidence="1">Cell membrane</location>
        <topology evidence="1">Multi-pass membrane protein</topology>
    </subcellularLocation>
</comment>
<accession>A0A7X4HEQ0</accession>
<feature type="transmembrane region" description="Helical" evidence="6">
    <location>
        <begin position="121"/>
        <end position="139"/>
    </location>
</feature>
<dbReference type="Proteomes" id="UP000450676">
    <property type="component" value="Unassembled WGS sequence"/>
</dbReference>
<dbReference type="SUPFAM" id="SSF103473">
    <property type="entry name" value="MFS general substrate transporter"/>
    <property type="match status" value="1"/>
</dbReference>
<dbReference type="GO" id="GO:0022857">
    <property type="term" value="F:transmembrane transporter activity"/>
    <property type="evidence" value="ECO:0007669"/>
    <property type="project" value="InterPro"/>
</dbReference>
<dbReference type="EMBL" id="WWCU01000028">
    <property type="protein sequence ID" value="MYN09810.1"/>
    <property type="molecule type" value="Genomic_DNA"/>
</dbReference>
<keyword evidence="4 6" id="KW-1133">Transmembrane helix</keyword>
<evidence type="ECO:0000256" key="4">
    <source>
        <dbReference type="ARBA" id="ARBA00022989"/>
    </source>
</evidence>
<gene>
    <name evidence="7" type="ORF">GTP77_21035</name>
</gene>
<feature type="transmembrane region" description="Helical" evidence="6">
    <location>
        <begin position="63"/>
        <end position="85"/>
    </location>
</feature>
<dbReference type="Pfam" id="PF07690">
    <property type="entry name" value="MFS_1"/>
    <property type="match status" value="1"/>
</dbReference>
<feature type="transmembrane region" description="Helical" evidence="6">
    <location>
        <begin position="397"/>
        <end position="417"/>
    </location>
</feature>
<dbReference type="InterPro" id="IPR036259">
    <property type="entry name" value="MFS_trans_sf"/>
</dbReference>
<evidence type="ECO:0000313" key="8">
    <source>
        <dbReference type="Proteomes" id="UP000450676"/>
    </source>
</evidence>
<evidence type="ECO:0000256" key="2">
    <source>
        <dbReference type="ARBA" id="ARBA00022475"/>
    </source>
</evidence>
<dbReference type="PANTHER" id="PTHR23513:SF6">
    <property type="entry name" value="MAJOR FACILITATOR SUPERFAMILY ASSOCIATED DOMAIN-CONTAINING PROTEIN"/>
    <property type="match status" value="1"/>
</dbReference>
<proteinExistence type="predicted"/>
<feature type="transmembrane region" description="Helical" evidence="6">
    <location>
        <begin position="30"/>
        <end position="56"/>
    </location>
</feature>
<evidence type="ECO:0000256" key="5">
    <source>
        <dbReference type="ARBA" id="ARBA00023136"/>
    </source>
</evidence>
<name>A0A7X4HEQ0_9BURK</name>
<feature type="transmembrane region" description="Helical" evidence="6">
    <location>
        <begin position="239"/>
        <end position="261"/>
    </location>
</feature>
<dbReference type="PANTHER" id="PTHR23513">
    <property type="entry name" value="INTEGRAL MEMBRANE EFFLUX PROTEIN-RELATED"/>
    <property type="match status" value="1"/>
</dbReference>
<sequence>MPFLPPALRRYVGDKLASDPLLRNPDFRRYWLSSVLNSFGAQISALAVPLCSALLLHATPGQMGIIAACQALPYALFALPAGVWLDRRRKLPILLASRLLQGALLASIPLGWWLGMLSMHWLYAVTFLFATCGVLSGAAEQIFLNLLVGRQQLIEAQSKFATTDSISRLVAPGLAGLLVQWLTAPFAILFDAASFFISAWNLRKTQLAEPAPVPSDKHPLRDIASGFAFIWHEPLLRTLAWGAALWHFFLFGYSALLILLATRELGMTAGMLGAAQMLGGLGVFLSAVLVKRLNRRYGAGKTFLVGTCGTVAGFALMPAIPASLFGNPVYSAAAFGLVVFMYDCAVMLFFIPFMALRMKATPDAYTGRVISTMRFLTGVTGPAGALAAGYLGDHYGIRTGMACVAAGGIVLAAALVMSRPLRSVAPDQP</sequence>
<feature type="transmembrane region" description="Helical" evidence="6">
    <location>
        <begin position="302"/>
        <end position="324"/>
    </location>
</feature>
<dbReference type="AlphaFoldDB" id="A0A7X4HEQ0"/>
<evidence type="ECO:0000256" key="6">
    <source>
        <dbReference type="SAM" id="Phobius"/>
    </source>
</evidence>
<evidence type="ECO:0000313" key="7">
    <source>
        <dbReference type="EMBL" id="MYN09810.1"/>
    </source>
</evidence>
<keyword evidence="2" id="KW-1003">Cell membrane</keyword>
<protein>
    <submittedName>
        <fullName evidence="7">MFS transporter</fullName>
    </submittedName>
</protein>
<dbReference type="InterPro" id="IPR011701">
    <property type="entry name" value="MFS"/>
</dbReference>
<dbReference type="CDD" id="cd06173">
    <property type="entry name" value="MFS_MefA_like"/>
    <property type="match status" value="1"/>
</dbReference>
<feature type="transmembrane region" description="Helical" evidence="6">
    <location>
        <begin position="267"/>
        <end position="290"/>
    </location>
</feature>
<reference evidence="7 8" key="1">
    <citation type="submission" date="2019-12" db="EMBL/GenBank/DDBJ databases">
        <title>Novel species isolated from a subtropical stream in China.</title>
        <authorList>
            <person name="Lu H."/>
        </authorList>
    </citation>
    <scope>NUCLEOTIDE SEQUENCE [LARGE SCALE GENOMIC DNA]</scope>
    <source>
        <strain evidence="7 8">FT127W</strain>
    </source>
</reference>
<keyword evidence="8" id="KW-1185">Reference proteome</keyword>
<organism evidence="7 8">
    <name type="scientific">Pseudoduganella aquatica</name>
    <dbReference type="NCBI Taxonomy" id="2660641"/>
    <lineage>
        <taxon>Bacteria</taxon>
        <taxon>Pseudomonadati</taxon>
        <taxon>Pseudomonadota</taxon>
        <taxon>Betaproteobacteria</taxon>
        <taxon>Burkholderiales</taxon>
        <taxon>Oxalobacteraceae</taxon>
        <taxon>Telluria group</taxon>
        <taxon>Pseudoduganella</taxon>
    </lineage>
</organism>
<evidence type="ECO:0000256" key="3">
    <source>
        <dbReference type="ARBA" id="ARBA00022692"/>
    </source>
</evidence>
<comment type="caution">
    <text evidence="7">The sequence shown here is derived from an EMBL/GenBank/DDBJ whole genome shotgun (WGS) entry which is preliminary data.</text>
</comment>
<feature type="transmembrane region" description="Helical" evidence="6">
    <location>
        <begin position="91"/>
        <end position="114"/>
    </location>
</feature>
<dbReference type="GO" id="GO:0005886">
    <property type="term" value="C:plasma membrane"/>
    <property type="evidence" value="ECO:0007669"/>
    <property type="project" value="UniProtKB-SubCell"/>
</dbReference>
<feature type="transmembrane region" description="Helical" evidence="6">
    <location>
        <begin position="330"/>
        <end position="351"/>
    </location>
</feature>